<keyword evidence="1" id="KW-0812">Transmembrane</keyword>
<reference evidence="2" key="1">
    <citation type="submission" date="2020-04" db="EMBL/GenBank/DDBJ databases">
        <authorList>
            <person name="Chiriac C."/>
            <person name="Salcher M."/>
            <person name="Ghai R."/>
            <person name="Kavagutti S V."/>
        </authorList>
    </citation>
    <scope>NUCLEOTIDE SEQUENCE</scope>
</reference>
<proteinExistence type="predicted"/>
<name>A0A6J5L2F2_9CAUD</name>
<gene>
    <name evidence="2" type="ORF">UFOVP106_6</name>
</gene>
<evidence type="ECO:0000313" key="2">
    <source>
        <dbReference type="EMBL" id="CAB4127895.1"/>
    </source>
</evidence>
<dbReference type="EMBL" id="LR796225">
    <property type="protein sequence ID" value="CAB4127895.1"/>
    <property type="molecule type" value="Genomic_DNA"/>
</dbReference>
<evidence type="ECO:0000256" key="1">
    <source>
        <dbReference type="SAM" id="Phobius"/>
    </source>
</evidence>
<accession>A0A6J5L2F2</accession>
<organism evidence="2">
    <name type="scientific">uncultured Caudovirales phage</name>
    <dbReference type="NCBI Taxonomy" id="2100421"/>
    <lineage>
        <taxon>Viruses</taxon>
        <taxon>Duplodnaviria</taxon>
        <taxon>Heunggongvirae</taxon>
        <taxon>Uroviricota</taxon>
        <taxon>Caudoviricetes</taxon>
        <taxon>Peduoviridae</taxon>
        <taxon>Maltschvirus</taxon>
        <taxon>Maltschvirus maltsch</taxon>
    </lineage>
</organism>
<keyword evidence="1" id="KW-1133">Transmembrane helix</keyword>
<protein>
    <submittedName>
        <fullName evidence="2">Uncharacterized protein</fullName>
    </submittedName>
</protein>
<keyword evidence="1" id="KW-0472">Membrane</keyword>
<feature type="transmembrane region" description="Helical" evidence="1">
    <location>
        <begin position="189"/>
        <end position="210"/>
    </location>
</feature>
<sequence>MYKEGRQFVVDAKKEIDGVIGDIKGIEKDVKGIWGFLTGLFGGKKAPIQQKSVEKPVKKTKKKAIEFDENQIYAQVADALTKFFHAYNGLKNYSKEQQEIALTSTGEEGQDIAIKLVIAELQMEKLNEEMREYMVYHVPAEMKDLYSRVNKMVGHIANQQALARKAELDKKRKVAWLKRQRQEEIRDKTIAITLTALMIGWIWIMMIVIAHSSPSLL</sequence>